<accession>A0ABU0MT04</accession>
<evidence type="ECO:0000256" key="1">
    <source>
        <dbReference type="SAM" id="Phobius"/>
    </source>
</evidence>
<protein>
    <recommendedName>
        <fullName evidence="4">HEAT repeat domain-containing protein</fullName>
    </recommendedName>
</protein>
<dbReference type="EMBL" id="JAUSVU010000027">
    <property type="protein sequence ID" value="MDQ0536449.1"/>
    <property type="molecule type" value="Genomic_DNA"/>
</dbReference>
<keyword evidence="1" id="KW-0812">Transmembrane</keyword>
<dbReference type="RefSeq" id="WP_209989095.1">
    <property type="nucleotide sequence ID" value="NZ_JAGINO010000027.1"/>
</dbReference>
<dbReference type="Proteomes" id="UP001244552">
    <property type="component" value="Unassembled WGS sequence"/>
</dbReference>
<feature type="transmembrane region" description="Helical" evidence="1">
    <location>
        <begin position="14"/>
        <end position="37"/>
    </location>
</feature>
<keyword evidence="3" id="KW-1185">Reference proteome</keyword>
<feature type="transmembrane region" description="Helical" evidence="1">
    <location>
        <begin position="58"/>
        <end position="77"/>
    </location>
</feature>
<evidence type="ECO:0000313" key="2">
    <source>
        <dbReference type="EMBL" id="MDQ0536449.1"/>
    </source>
</evidence>
<sequence>MDNLATSDQDIAEISLLVAAISIIFLLSAILIPKIFVTKDIVFDPEKRLSLRNEYTKTIAQILGGVALLCSFGYTLIKDSDTRRQDLRLKASVQVKEAVGMLASENESVRSGAIVVLSKALYFEPSASDEAISIIEVHARNLRQSPNRLLKNTLPGAAWL</sequence>
<comment type="caution">
    <text evidence="2">The sequence shown here is derived from an EMBL/GenBank/DDBJ whole genome shotgun (WGS) entry which is preliminary data.</text>
</comment>
<reference evidence="2 3" key="1">
    <citation type="submission" date="2023-07" db="EMBL/GenBank/DDBJ databases">
        <title>Genomic Encyclopedia of Type Strains, Phase IV (KMG-IV): sequencing the most valuable type-strain genomes for metagenomic binning, comparative biology and taxonomic classification.</title>
        <authorList>
            <person name="Goeker M."/>
        </authorList>
    </citation>
    <scope>NUCLEOTIDE SEQUENCE [LARGE SCALE GENOMIC DNA]</scope>
    <source>
        <strain evidence="2 3">DSM 19922</strain>
    </source>
</reference>
<gene>
    <name evidence="2" type="ORF">QO018_005346</name>
</gene>
<keyword evidence="1" id="KW-0472">Membrane</keyword>
<proteinExistence type="predicted"/>
<name>A0ABU0MT04_9PROT</name>
<evidence type="ECO:0000313" key="3">
    <source>
        <dbReference type="Proteomes" id="UP001244552"/>
    </source>
</evidence>
<keyword evidence="1" id="KW-1133">Transmembrane helix</keyword>
<organism evidence="2 3">
    <name type="scientific">Azospirillum picis</name>
    <dbReference type="NCBI Taxonomy" id="488438"/>
    <lineage>
        <taxon>Bacteria</taxon>
        <taxon>Pseudomonadati</taxon>
        <taxon>Pseudomonadota</taxon>
        <taxon>Alphaproteobacteria</taxon>
        <taxon>Rhodospirillales</taxon>
        <taxon>Azospirillaceae</taxon>
        <taxon>Azospirillum</taxon>
    </lineage>
</organism>
<evidence type="ECO:0008006" key="4">
    <source>
        <dbReference type="Google" id="ProtNLM"/>
    </source>
</evidence>